<dbReference type="Proteomes" id="UP000005239">
    <property type="component" value="Unassembled WGS sequence"/>
</dbReference>
<dbReference type="AlphaFoldDB" id="A0A2A6CVA9"/>
<gene>
    <name evidence="1" type="primary">WBGene00113385</name>
</gene>
<reference evidence="2" key="1">
    <citation type="journal article" date="2008" name="Nat. Genet.">
        <title>The Pristionchus pacificus genome provides a unique perspective on nematode lifestyle and parasitism.</title>
        <authorList>
            <person name="Dieterich C."/>
            <person name="Clifton S.W."/>
            <person name="Schuster L.N."/>
            <person name="Chinwalla A."/>
            <person name="Delehaunty K."/>
            <person name="Dinkelacker I."/>
            <person name="Fulton L."/>
            <person name="Fulton R."/>
            <person name="Godfrey J."/>
            <person name="Minx P."/>
            <person name="Mitreva M."/>
            <person name="Roeseler W."/>
            <person name="Tian H."/>
            <person name="Witte H."/>
            <person name="Yang S.P."/>
            <person name="Wilson R.K."/>
            <person name="Sommer R.J."/>
        </authorList>
    </citation>
    <scope>NUCLEOTIDE SEQUENCE [LARGE SCALE GENOMIC DNA]</scope>
    <source>
        <strain evidence="2">PS312</strain>
    </source>
</reference>
<dbReference type="OrthoDB" id="5822489at2759"/>
<sequence>MKCLLALIALLFSLTLADYPLYIDELGDLVSDADERMLDVLDDDEFTPRSQLKSQFDEILNRQSPAVQTAYQAIVTREEAERMSKDMRKSQKYQARGLDSIYQQVLSIESDLSLSENQCFLLVVSLIVLLSELSLAEYPLYIDELADIVNWEDERILEQLEDDVYTPRYELLASVKEILERQHPALQAAYKALITNMENTRAARVAHMLRQHEMRGTSDLFRRILDVQGDLRLSQSDAKKLMRDLKRMLY</sequence>
<accession>A0A8R1UGF0</accession>
<dbReference type="EnsemblMetazoa" id="PPA23831.1">
    <property type="protein sequence ID" value="PPA23831.1"/>
    <property type="gene ID" value="WBGene00113385"/>
</dbReference>
<evidence type="ECO:0000313" key="1">
    <source>
        <dbReference type="EnsemblMetazoa" id="PPA23831.1"/>
    </source>
</evidence>
<evidence type="ECO:0000313" key="2">
    <source>
        <dbReference type="Proteomes" id="UP000005239"/>
    </source>
</evidence>
<organism evidence="1 2">
    <name type="scientific">Pristionchus pacificus</name>
    <name type="common">Parasitic nematode worm</name>
    <dbReference type="NCBI Taxonomy" id="54126"/>
    <lineage>
        <taxon>Eukaryota</taxon>
        <taxon>Metazoa</taxon>
        <taxon>Ecdysozoa</taxon>
        <taxon>Nematoda</taxon>
        <taxon>Chromadorea</taxon>
        <taxon>Rhabditida</taxon>
        <taxon>Rhabditina</taxon>
        <taxon>Diplogasteromorpha</taxon>
        <taxon>Diplogasteroidea</taxon>
        <taxon>Neodiplogasteridae</taxon>
        <taxon>Pristionchus</taxon>
    </lineage>
</organism>
<keyword evidence="2" id="KW-1185">Reference proteome</keyword>
<proteinExistence type="predicted"/>
<name>A0A2A6CVA9_PRIPA</name>
<accession>A0A2A6CVA9</accession>
<protein>
    <submittedName>
        <fullName evidence="1">Uncharacterized protein</fullName>
    </submittedName>
</protein>
<reference evidence="1" key="2">
    <citation type="submission" date="2022-06" db="UniProtKB">
        <authorList>
            <consortium name="EnsemblMetazoa"/>
        </authorList>
    </citation>
    <scope>IDENTIFICATION</scope>
    <source>
        <strain evidence="1">PS312</strain>
    </source>
</reference>